<name>A0ABQ1ES50_9BACL</name>
<organism evidence="1 2">
    <name type="scientific">Paenibacillus marchantiophytorum</name>
    <dbReference type="NCBI Taxonomy" id="1619310"/>
    <lineage>
        <taxon>Bacteria</taxon>
        <taxon>Bacillati</taxon>
        <taxon>Bacillota</taxon>
        <taxon>Bacilli</taxon>
        <taxon>Bacillales</taxon>
        <taxon>Paenibacillaceae</taxon>
        <taxon>Paenibacillus</taxon>
    </lineage>
</organism>
<comment type="caution">
    <text evidence="1">The sequence shown here is derived from an EMBL/GenBank/DDBJ whole genome shotgun (WGS) entry which is preliminary data.</text>
</comment>
<reference evidence="2" key="1">
    <citation type="journal article" date="2019" name="Int. J. Syst. Evol. Microbiol.">
        <title>The Global Catalogue of Microorganisms (GCM) 10K type strain sequencing project: providing services to taxonomists for standard genome sequencing and annotation.</title>
        <authorList>
            <consortium name="The Broad Institute Genomics Platform"/>
            <consortium name="The Broad Institute Genome Sequencing Center for Infectious Disease"/>
            <person name="Wu L."/>
            <person name="Ma J."/>
        </authorList>
    </citation>
    <scope>NUCLEOTIDE SEQUENCE [LARGE SCALE GENOMIC DNA]</scope>
    <source>
        <strain evidence="2">CGMCC 1.15043</strain>
    </source>
</reference>
<evidence type="ECO:0000313" key="2">
    <source>
        <dbReference type="Proteomes" id="UP000615455"/>
    </source>
</evidence>
<protein>
    <submittedName>
        <fullName evidence="1">Uncharacterized protein</fullName>
    </submittedName>
</protein>
<gene>
    <name evidence="1" type="ORF">GCM10008018_31250</name>
</gene>
<dbReference type="Proteomes" id="UP000615455">
    <property type="component" value="Unassembled WGS sequence"/>
</dbReference>
<dbReference type="EMBL" id="BMHE01000014">
    <property type="protein sequence ID" value="GFZ83068.1"/>
    <property type="molecule type" value="Genomic_DNA"/>
</dbReference>
<keyword evidence="2" id="KW-1185">Reference proteome</keyword>
<proteinExistence type="predicted"/>
<accession>A0ABQ1ES50</accession>
<sequence>MAVRVYVANKRVLRIEQVRTAAGSNNNIEKVPKTPKSRRSLYIVDGIYDILSAHKVNIQNGYVSPFFSTTN</sequence>
<evidence type="ECO:0000313" key="1">
    <source>
        <dbReference type="EMBL" id="GFZ83068.1"/>
    </source>
</evidence>